<comment type="subunit">
    <text evidence="9">Component of the Mediator complex.</text>
</comment>
<proteinExistence type="inferred from homology"/>
<feature type="compositionally biased region" description="Low complexity" evidence="10">
    <location>
        <begin position="17"/>
        <end position="42"/>
    </location>
</feature>
<organism evidence="11 12">
    <name type="scientific">Verruconis gallopava</name>
    <dbReference type="NCBI Taxonomy" id="253628"/>
    <lineage>
        <taxon>Eukaryota</taxon>
        <taxon>Fungi</taxon>
        <taxon>Dikarya</taxon>
        <taxon>Ascomycota</taxon>
        <taxon>Pezizomycotina</taxon>
        <taxon>Dothideomycetes</taxon>
        <taxon>Pleosporomycetidae</taxon>
        <taxon>Venturiales</taxon>
        <taxon>Sympoventuriaceae</taxon>
        <taxon>Verruconis</taxon>
    </lineage>
</organism>
<dbReference type="GO" id="GO:0003712">
    <property type="term" value="F:transcription coregulator activity"/>
    <property type="evidence" value="ECO:0007669"/>
    <property type="project" value="InterPro"/>
</dbReference>
<dbReference type="GO" id="GO:0016592">
    <property type="term" value="C:mediator complex"/>
    <property type="evidence" value="ECO:0007669"/>
    <property type="project" value="InterPro"/>
</dbReference>
<evidence type="ECO:0000256" key="10">
    <source>
        <dbReference type="SAM" id="MobiDB-lite"/>
    </source>
</evidence>
<protein>
    <recommendedName>
        <fullName evidence="3 9">Mediator of RNA polymerase II transcription subunit 19</fullName>
    </recommendedName>
    <alternativeName>
        <fullName evidence="8 9">Mediator complex subunit 19</fullName>
    </alternativeName>
</protein>
<dbReference type="OrthoDB" id="2160599at2759"/>
<dbReference type="Proteomes" id="UP000053259">
    <property type="component" value="Unassembled WGS sequence"/>
</dbReference>
<keyword evidence="6 9" id="KW-0804">Transcription</keyword>
<evidence type="ECO:0000256" key="8">
    <source>
        <dbReference type="ARBA" id="ARBA00032018"/>
    </source>
</evidence>
<gene>
    <name evidence="9" type="primary">MED19</name>
    <name evidence="11" type="ORF">PV09_02484</name>
</gene>
<accession>A0A0D2B6E0</accession>
<feature type="region of interest" description="Disordered" evidence="10">
    <location>
        <begin position="276"/>
        <end position="303"/>
    </location>
</feature>
<keyword evidence="4 9" id="KW-0805">Transcription regulation</keyword>
<dbReference type="GO" id="GO:0006357">
    <property type="term" value="P:regulation of transcription by RNA polymerase II"/>
    <property type="evidence" value="ECO:0007669"/>
    <property type="project" value="InterPro"/>
</dbReference>
<dbReference type="AlphaFoldDB" id="A0A0D2B6E0"/>
<dbReference type="RefSeq" id="XP_016216673.1">
    <property type="nucleotide sequence ID" value="XM_016355537.1"/>
</dbReference>
<comment type="similarity">
    <text evidence="2 9">Belongs to the Mediator complex subunit 19 family.</text>
</comment>
<comment type="subcellular location">
    <subcellularLocation>
        <location evidence="1 9">Nucleus</location>
    </subcellularLocation>
</comment>
<evidence type="ECO:0000256" key="4">
    <source>
        <dbReference type="ARBA" id="ARBA00023015"/>
    </source>
</evidence>
<sequence>MATSDGDVIMTDDRTAADMAATNTATEGEQSASSSFSATSTSQPTRTDHDRQFYFLPKQPLKRSRPHVTQNLISDYGLDAVHNRVRRVDPVTGEKINKLRKSYVGIVKNLHLAGSNKEVPTPGQWIDTVNPYDPQGIMDKQTVETGFDVVDGQQVPRYEERWKVDIKPVSKQAAQALLGKLGTAMQMAPGPLPDGEKWRKLLGDDETKKKLVTPVSSSLKAPGAAVSAKPSPRLNPTSGRVQRAGAKRNYDESSFAGYNDTFDDVERASSVMAKKARKDVSMSQPLGQSPYNVGLMAGGARQR</sequence>
<evidence type="ECO:0000256" key="7">
    <source>
        <dbReference type="ARBA" id="ARBA00023242"/>
    </source>
</evidence>
<evidence type="ECO:0000256" key="3">
    <source>
        <dbReference type="ARBA" id="ARBA00019615"/>
    </source>
</evidence>
<comment type="function">
    <text evidence="9">Component of the Mediator complex, a coactivator involved in the regulated transcription of nearly all RNA polymerase II-dependent genes. Mediator functions as a bridge to convey information from gene-specific regulatory proteins to the basal RNA polymerase II transcription machinery. Mediator is recruited to promoters by direct interactions with regulatory proteins and serves as a scaffold for the assembly of a functional preinitiation complex with RNA polymerase II and the general transcription factors.</text>
</comment>
<dbReference type="HOGENOM" id="CLU_993908_0_0_1"/>
<dbReference type="InterPro" id="IPR013942">
    <property type="entry name" value="Mediator_Med19_fun"/>
</dbReference>
<dbReference type="InParanoid" id="A0A0D2B6E0"/>
<keyword evidence="5 9" id="KW-0010">Activator</keyword>
<name>A0A0D2B6E0_9PEZI</name>
<dbReference type="Pfam" id="PF08633">
    <property type="entry name" value="Rox3"/>
    <property type="match status" value="1"/>
</dbReference>
<dbReference type="VEuPathDB" id="FungiDB:PV09_02484"/>
<dbReference type="GeneID" id="27310457"/>
<evidence type="ECO:0000313" key="11">
    <source>
        <dbReference type="EMBL" id="KIW06804.1"/>
    </source>
</evidence>
<evidence type="ECO:0000313" key="12">
    <source>
        <dbReference type="Proteomes" id="UP000053259"/>
    </source>
</evidence>
<evidence type="ECO:0000256" key="9">
    <source>
        <dbReference type="RuleBase" id="RU364151"/>
    </source>
</evidence>
<reference evidence="11 12" key="1">
    <citation type="submission" date="2015-01" db="EMBL/GenBank/DDBJ databases">
        <title>The Genome Sequence of Ochroconis gallopava CBS43764.</title>
        <authorList>
            <consortium name="The Broad Institute Genomics Platform"/>
            <person name="Cuomo C."/>
            <person name="de Hoog S."/>
            <person name="Gorbushina A."/>
            <person name="Stielow B."/>
            <person name="Teixiera M."/>
            <person name="Abouelleil A."/>
            <person name="Chapman S.B."/>
            <person name="Priest M."/>
            <person name="Young S.K."/>
            <person name="Wortman J."/>
            <person name="Nusbaum C."/>
            <person name="Birren B."/>
        </authorList>
    </citation>
    <scope>NUCLEOTIDE SEQUENCE [LARGE SCALE GENOMIC DNA]</scope>
    <source>
        <strain evidence="11 12">CBS 43764</strain>
    </source>
</reference>
<keyword evidence="12" id="KW-1185">Reference proteome</keyword>
<evidence type="ECO:0000256" key="5">
    <source>
        <dbReference type="ARBA" id="ARBA00023159"/>
    </source>
</evidence>
<feature type="region of interest" description="Disordered" evidence="10">
    <location>
        <begin position="1"/>
        <end position="50"/>
    </location>
</feature>
<evidence type="ECO:0000256" key="1">
    <source>
        <dbReference type="ARBA" id="ARBA00004123"/>
    </source>
</evidence>
<evidence type="ECO:0000256" key="2">
    <source>
        <dbReference type="ARBA" id="ARBA00009259"/>
    </source>
</evidence>
<dbReference type="EMBL" id="KN847534">
    <property type="protein sequence ID" value="KIW06804.1"/>
    <property type="molecule type" value="Genomic_DNA"/>
</dbReference>
<feature type="region of interest" description="Disordered" evidence="10">
    <location>
        <begin position="214"/>
        <end position="259"/>
    </location>
</feature>
<evidence type="ECO:0000256" key="6">
    <source>
        <dbReference type="ARBA" id="ARBA00023163"/>
    </source>
</evidence>
<keyword evidence="7 9" id="KW-0539">Nucleus</keyword>
<feature type="compositionally biased region" description="Polar residues" evidence="10">
    <location>
        <begin position="281"/>
        <end position="291"/>
    </location>
</feature>